<keyword evidence="3" id="KW-1185">Reference proteome</keyword>
<gene>
    <name evidence="2" type="ORF">Slin15195_G031470</name>
</gene>
<protein>
    <submittedName>
        <fullName evidence="2">Uncharacterized protein</fullName>
    </submittedName>
</protein>
<organism evidence="2 3">
    <name type="scientific">Septoria linicola</name>
    <dbReference type="NCBI Taxonomy" id="215465"/>
    <lineage>
        <taxon>Eukaryota</taxon>
        <taxon>Fungi</taxon>
        <taxon>Dikarya</taxon>
        <taxon>Ascomycota</taxon>
        <taxon>Pezizomycotina</taxon>
        <taxon>Dothideomycetes</taxon>
        <taxon>Dothideomycetidae</taxon>
        <taxon>Mycosphaerellales</taxon>
        <taxon>Mycosphaerellaceae</taxon>
        <taxon>Septoria</taxon>
    </lineage>
</organism>
<accession>A0A9Q9APH1</accession>
<dbReference type="EMBL" id="CP099419">
    <property type="protein sequence ID" value="USW49828.1"/>
    <property type="molecule type" value="Genomic_DNA"/>
</dbReference>
<dbReference type="AlphaFoldDB" id="A0A9Q9APH1"/>
<feature type="region of interest" description="Disordered" evidence="1">
    <location>
        <begin position="1"/>
        <end position="21"/>
    </location>
</feature>
<dbReference type="OrthoDB" id="303614at2759"/>
<evidence type="ECO:0000313" key="2">
    <source>
        <dbReference type="EMBL" id="USW49828.1"/>
    </source>
</evidence>
<name>A0A9Q9APH1_9PEZI</name>
<sequence>MHGKPFEDIGDDYEEPEEVGEERARELFQYYRPPREAKNEAVFLPYPDTVLQAHTQLAALRLDVQRAIVGLVDKSSSYFVAEATKSLDLEDTSRSEYADDGL</sequence>
<dbReference type="Proteomes" id="UP001056384">
    <property type="component" value="Chromosome 2"/>
</dbReference>
<feature type="compositionally biased region" description="Acidic residues" evidence="1">
    <location>
        <begin position="8"/>
        <end position="20"/>
    </location>
</feature>
<proteinExistence type="predicted"/>
<reference evidence="2" key="1">
    <citation type="submission" date="2022-06" db="EMBL/GenBank/DDBJ databases">
        <title>Complete genome sequences of two strains of the flax pathogen Septoria linicola.</title>
        <authorList>
            <person name="Lapalu N."/>
            <person name="Simon A."/>
            <person name="Demenou B."/>
            <person name="Paumier D."/>
            <person name="Guillot M.-P."/>
            <person name="Gout L."/>
            <person name="Valade R."/>
        </authorList>
    </citation>
    <scope>NUCLEOTIDE SEQUENCE</scope>
    <source>
        <strain evidence="2">SE15195</strain>
    </source>
</reference>
<evidence type="ECO:0000313" key="3">
    <source>
        <dbReference type="Proteomes" id="UP001056384"/>
    </source>
</evidence>
<evidence type="ECO:0000256" key="1">
    <source>
        <dbReference type="SAM" id="MobiDB-lite"/>
    </source>
</evidence>